<evidence type="ECO:0000256" key="6">
    <source>
        <dbReference type="SAM" id="MobiDB-lite"/>
    </source>
</evidence>
<dbReference type="PROSITE" id="PS50868">
    <property type="entry name" value="POST_SET"/>
    <property type="match status" value="1"/>
</dbReference>
<dbReference type="PROSITE" id="PS50280">
    <property type="entry name" value="SET"/>
    <property type="match status" value="1"/>
</dbReference>
<feature type="domain" description="SET" evidence="7">
    <location>
        <begin position="28"/>
        <end position="145"/>
    </location>
</feature>
<feature type="domain" description="Post-SET" evidence="8">
    <location>
        <begin position="152"/>
        <end position="168"/>
    </location>
</feature>
<evidence type="ECO:0000256" key="1">
    <source>
        <dbReference type="ARBA" id="ARBA00004286"/>
    </source>
</evidence>
<evidence type="ECO:0000313" key="9">
    <source>
        <dbReference type="EMBL" id="TSJ76577.1"/>
    </source>
</evidence>
<comment type="caution">
    <text evidence="9">The sequence shown here is derived from an EMBL/GenBank/DDBJ whole genome shotgun (WGS) entry which is preliminary data.</text>
</comment>
<keyword evidence="4" id="KW-0808">Transferase</keyword>
<keyword evidence="3" id="KW-0489">Methyltransferase</keyword>
<dbReference type="GO" id="GO:0032259">
    <property type="term" value="P:methylation"/>
    <property type="evidence" value="ECO:0007669"/>
    <property type="project" value="UniProtKB-KW"/>
</dbReference>
<feature type="compositionally biased region" description="Basic residues" evidence="6">
    <location>
        <begin position="1"/>
        <end position="10"/>
    </location>
</feature>
<evidence type="ECO:0000259" key="7">
    <source>
        <dbReference type="PROSITE" id="PS50280"/>
    </source>
</evidence>
<dbReference type="SMART" id="SM00317">
    <property type="entry name" value="SET"/>
    <property type="match status" value="1"/>
</dbReference>
<comment type="subcellular location">
    <subcellularLocation>
        <location evidence="1">Chromosome</location>
    </subcellularLocation>
</comment>
<name>A0A556QIX5_9BACT</name>
<dbReference type="InterPro" id="IPR046341">
    <property type="entry name" value="SET_dom_sf"/>
</dbReference>
<keyword evidence="5" id="KW-0949">S-adenosyl-L-methionine</keyword>
<gene>
    <name evidence="9" type="ORF">FPL22_10625</name>
</gene>
<proteinExistence type="predicted"/>
<evidence type="ECO:0000256" key="5">
    <source>
        <dbReference type="ARBA" id="ARBA00022691"/>
    </source>
</evidence>
<keyword evidence="2" id="KW-0158">Chromosome</keyword>
<dbReference type="GO" id="GO:0008168">
    <property type="term" value="F:methyltransferase activity"/>
    <property type="evidence" value="ECO:0007669"/>
    <property type="project" value="UniProtKB-KW"/>
</dbReference>
<dbReference type="InterPro" id="IPR003616">
    <property type="entry name" value="Post-SET_dom"/>
</dbReference>
<evidence type="ECO:0000256" key="4">
    <source>
        <dbReference type="ARBA" id="ARBA00022679"/>
    </source>
</evidence>
<dbReference type="Pfam" id="PF00856">
    <property type="entry name" value="SET"/>
    <property type="match status" value="1"/>
</dbReference>
<dbReference type="PANTHER" id="PTHR22884">
    <property type="entry name" value="SET DOMAIN PROTEINS"/>
    <property type="match status" value="1"/>
</dbReference>
<dbReference type="RefSeq" id="WP_144230334.1">
    <property type="nucleotide sequence ID" value="NZ_CBCRVV010000004.1"/>
</dbReference>
<reference evidence="9 10" key="1">
    <citation type="submission" date="2019-07" db="EMBL/GenBank/DDBJ databases">
        <title>Description of 53C-WASEF.</title>
        <authorList>
            <person name="Pitt A."/>
            <person name="Hahn M.W."/>
        </authorList>
    </citation>
    <scope>NUCLEOTIDE SEQUENCE [LARGE SCALE GENOMIC DNA]</scope>
    <source>
        <strain evidence="9 10">53C-WASEF</strain>
    </source>
</reference>
<dbReference type="GO" id="GO:0005694">
    <property type="term" value="C:chromosome"/>
    <property type="evidence" value="ECO:0007669"/>
    <property type="project" value="UniProtKB-SubCell"/>
</dbReference>
<dbReference type="SUPFAM" id="SSF82199">
    <property type="entry name" value="SET domain"/>
    <property type="match status" value="1"/>
</dbReference>
<keyword evidence="10" id="KW-1185">Reference proteome</keyword>
<protein>
    <submittedName>
        <fullName evidence="9">SET domain-containing protein</fullName>
    </submittedName>
</protein>
<dbReference type="AlphaFoldDB" id="A0A556QIX5"/>
<organism evidence="9 10">
    <name type="scientific">Rariglobus hedericola</name>
    <dbReference type="NCBI Taxonomy" id="2597822"/>
    <lineage>
        <taxon>Bacteria</taxon>
        <taxon>Pseudomonadati</taxon>
        <taxon>Verrucomicrobiota</taxon>
        <taxon>Opitutia</taxon>
        <taxon>Opitutales</taxon>
        <taxon>Opitutaceae</taxon>
        <taxon>Rariglobus</taxon>
    </lineage>
</organism>
<dbReference type="Gene3D" id="2.170.270.10">
    <property type="entry name" value="SET domain"/>
    <property type="match status" value="1"/>
</dbReference>
<evidence type="ECO:0000313" key="10">
    <source>
        <dbReference type="Proteomes" id="UP000315648"/>
    </source>
</evidence>
<evidence type="ECO:0000256" key="3">
    <source>
        <dbReference type="ARBA" id="ARBA00022603"/>
    </source>
</evidence>
<dbReference type="Proteomes" id="UP000315648">
    <property type="component" value="Unassembled WGS sequence"/>
</dbReference>
<feature type="region of interest" description="Disordered" evidence="6">
    <location>
        <begin position="1"/>
        <end position="30"/>
    </location>
</feature>
<evidence type="ECO:0000256" key="2">
    <source>
        <dbReference type="ARBA" id="ARBA00022454"/>
    </source>
</evidence>
<dbReference type="InterPro" id="IPR050777">
    <property type="entry name" value="SET2_Histone-Lys_MeTrsfase"/>
</dbReference>
<sequence>MSTVKKKTVKKTAVAKPSARRRAQTTSPWARVRRSKIHGLGVIASKDIPSGTRVIEYEGERITKAESERRDEARAARAAKGGDGCVYIFEINKRYDLDGHMKWNTARLLNHSCVPNCESANFRGHIWLVARRDIVKGEELTFDYGFDVENWSDHPCLCGSEKCVGYIVAKSHRWRLRKRLAKARRAKKTA</sequence>
<dbReference type="InterPro" id="IPR001214">
    <property type="entry name" value="SET_dom"/>
</dbReference>
<dbReference type="EMBL" id="VMBG01000002">
    <property type="protein sequence ID" value="TSJ76577.1"/>
    <property type="molecule type" value="Genomic_DNA"/>
</dbReference>
<evidence type="ECO:0000259" key="8">
    <source>
        <dbReference type="PROSITE" id="PS50868"/>
    </source>
</evidence>
<dbReference type="OrthoDB" id="9790349at2"/>
<accession>A0A556QIX5</accession>